<dbReference type="Pfam" id="PF07495">
    <property type="entry name" value="Y_Y_Y"/>
    <property type="match status" value="1"/>
</dbReference>
<dbReference type="PROSITE" id="PS50110">
    <property type="entry name" value="RESPONSE_REGULATORY"/>
    <property type="match status" value="1"/>
</dbReference>
<gene>
    <name evidence="8" type="primary">rcsC_4</name>
    <name evidence="8" type="ORF">DYBT9623_00259</name>
</gene>
<feature type="domain" description="Response regulatory" evidence="7">
    <location>
        <begin position="1172"/>
        <end position="1287"/>
    </location>
</feature>
<protein>
    <recommendedName>
        <fullName evidence="2">histidine kinase</fullName>
        <ecNumber evidence="2">2.7.13.3</ecNumber>
    </recommendedName>
</protein>
<evidence type="ECO:0000313" key="9">
    <source>
        <dbReference type="Proteomes" id="UP000679725"/>
    </source>
</evidence>
<sequence length="1298" mass="146091">MSAENNMMFYRCVFLYILLTSFFSLRASCQNKPLHFRHLSSEHGLVDNNVNCFFQDSKGFIWIGTSAGLSRYDGHEFRTYRNEEGDNNCLTNNAVTSITEDKAGNIWIATSGGGLNMLDCTRKRFIAYMFSASNKNSVSGDYINQIVFDKNGKLWLATTGGLDLFDIEKRVVTARYHFNPDRANSLSSNNVNTVYCDQNNNIWAGTSAGLNLLNRQTGSFKRFITDKSRPNSLSGDEVRSIFQDSKGRIWIGTYGNGLNLYQPGDGTFRRFKNEPGNPASLSNNSVTSISESQGDIWMGTENGGLNILDTRSWTFTSYIHDEIDLSSVAGNSVDCIFKDSQENLWMGIFSSGINIYKRENGFQHFRRNATANSLSNNAVLCFYEDLEQKMWIGTDGGGINLFDITKQQFVASSKKNPVQGISARFVLTIVPGNARKLWIGTWGSGLNVLDPKTGRAEVYRHKPGAANTLYSDNVYAIAKASDGKMWLSTYGEGIDVFDPATKKFKHYLSDPDDVKTLSDNTVNCFLVDRKGTLWIGTDEGQLNRYHPETDSFTRFQVAVGKQVFNGAVNCIAEDRNGILWLSTLKGVVRFDPANQKFKRYTTENGLIDNVTQAIVEDNSGMLWISAKGGLSKFDPAREKFENYPVEFGLQGREFKQKAAYKDRQGNLYFGGLKGFNKFNPQRIDRKQATYPIVITSFKILNKNAKVVNPDNIAPVLDTEIADATRLTLSYNQSFISIDYAALDFTSSRRNYAYYLEGFEEDWNYVGSKNAAVYTNLPPGEYAFQVKAQNISGDWVVRQQSLAIVVKPPFWATWWFRALSFLSLACIIYLLYRLRVAAIMRQKATLESLVEERTTMVQNQAGELHAQSEHLQALNEELQAQSEELRAQTEELYDQHSQAQLAREEAERANHAKSIFLATMSHEIRTPMNGVIGMTALLSETELSTEQRDYTRTISACGETLVNVINDILDFSKIESGKLDLEAHEFELRITMEEILQLFVLQASQKGIDLQYSIDKRIPHFLVGDSSRLKQILTNLINNALKFTDRGQVTIDVCLETELESSQVRVGFTVKDTGIGIITSSIPNLFRAFSQVDSSINRKYGGTGLGLVICERLVRLMGGVIWVESEYGKGSSFRFNIVTGYTDNISDQSRTIPGQNTSAKVLELDFALHYPLRILVAEDNLVNQKFIEYVLNKLGYEISMVSNGLEVLENLTAHTYDVILMDLQMPEMDGLQATKIIRERNGCKPYIVALTANAMSEDRNRCFAIGMNDYTTKPMKLEALKSVLKKAFYKIQMLQPDLQ</sequence>
<dbReference type="Pfam" id="PF00512">
    <property type="entry name" value="HisKA"/>
    <property type="match status" value="1"/>
</dbReference>
<dbReference type="Pfam" id="PF07494">
    <property type="entry name" value="Reg_prop"/>
    <property type="match status" value="8"/>
</dbReference>
<dbReference type="EC" id="2.7.13.3" evidence="2"/>
<organism evidence="8 9">
    <name type="scientific">Dyadobacter linearis</name>
    <dbReference type="NCBI Taxonomy" id="2823330"/>
    <lineage>
        <taxon>Bacteria</taxon>
        <taxon>Pseudomonadati</taxon>
        <taxon>Bacteroidota</taxon>
        <taxon>Cytophagia</taxon>
        <taxon>Cytophagales</taxon>
        <taxon>Spirosomataceae</taxon>
        <taxon>Dyadobacter</taxon>
    </lineage>
</organism>
<dbReference type="Pfam" id="PF00072">
    <property type="entry name" value="Response_reg"/>
    <property type="match status" value="1"/>
</dbReference>
<dbReference type="SUPFAM" id="SSF50998">
    <property type="entry name" value="Quinoprotein alcohol dehydrogenase-like"/>
    <property type="match status" value="1"/>
</dbReference>
<dbReference type="Gene3D" id="2.60.40.10">
    <property type="entry name" value="Immunoglobulins"/>
    <property type="match status" value="1"/>
</dbReference>
<dbReference type="CDD" id="cd17546">
    <property type="entry name" value="REC_hyHK_CKI1_RcsC-like"/>
    <property type="match status" value="1"/>
</dbReference>
<dbReference type="Proteomes" id="UP000679725">
    <property type="component" value="Unassembled WGS sequence"/>
</dbReference>
<reference evidence="8 9" key="1">
    <citation type="submission" date="2021-04" db="EMBL/GenBank/DDBJ databases">
        <authorList>
            <person name="Rodrigo-Torres L."/>
            <person name="Arahal R. D."/>
            <person name="Lucena T."/>
        </authorList>
    </citation>
    <scope>NUCLEOTIDE SEQUENCE [LARGE SCALE GENOMIC DNA]</scope>
    <source>
        <strain evidence="8 9">CECT 9623</strain>
    </source>
</reference>
<evidence type="ECO:0000256" key="2">
    <source>
        <dbReference type="ARBA" id="ARBA00012438"/>
    </source>
</evidence>
<dbReference type="SMART" id="SM00388">
    <property type="entry name" value="HisKA"/>
    <property type="match status" value="1"/>
</dbReference>
<dbReference type="CDD" id="cd16922">
    <property type="entry name" value="HATPase_EvgS-ArcB-TorS-like"/>
    <property type="match status" value="1"/>
</dbReference>
<keyword evidence="8" id="KW-0808">Transferase</keyword>
<evidence type="ECO:0000256" key="4">
    <source>
        <dbReference type="PROSITE-ProRule" id="PRU00169"/>
    </source>
</evidence>
<accession>A0ABM8UJE6</accession>
<dbReference type="InterPro" id="IPR036097">
    <property type="entry name" value="HisK_dim/P_sf"/>
</dbReference>
<dbReference type="PROSITE" id="PS50109">
    <property type="entry name" value="HIS_KIN"/>
    <property type="match status" value="1"/>
</dbReference>
<dbReference type="SMART" id="SM00387">
    <property type="entry name" value="HATPase_c"/>
    <property type="match status" value="1"/>
</dbReference>
<dbReference type="InterPro" id="IPR003594">
    <property type="entry name" value="HATPase_dom"/>
</dbReference>
<keyword evidence="9" id="KW-1185">Reference proteome</keyword>
<dbReference type="SUPFAM" id="SSF47384">
    <property type="entry name" value="Homodimeric domain of signal transducing histidine kinase"/>
    <property type="match status" value="1"/>
</dbReference>
<dbReference type="Pfam" id="PF02518">
    <property type="entry name" value="HATPase_c"/>
    <property type="match status" value="1"/>
</dbReference>
<evidence type="ECO:0000256" key="1">
    <source>
        <dbReference type="ARBA" id="ARBA00000085"/>
    </source>
</evidence>
<dbReference type="InterPro" id="IPR003661">
    <property type="entry name" value="HisK_dim/P_dom"/>
</dbReference>
<feature type="coiled-coil region" evidence="5">
    <location>
        <begin position="856"/>
        <end position="908"/>
    </location>
</feature>
<dbReference type="SMART" id="SM00448">
    <property type="entry name" value="REC"/>
    <property type="match status" value="1"/>
</dbReference>
<dbReference type="Gene3D" id="3.30.565.10">
    <property type="entry name" value="Histidine kinase-like ATPase, C-terminal domain"/>
    <property type="match status" value="1"/>
</dbReference>
<dbReference type="SUPFAM" id="SSF55874">
    <property type="entry name" value="ATPase domain of HSP90 chaperone/DNA topoisomerase II/histidine kinase"/>
    <property type="match status" value="1"/>
</dbReference>
<dbReference type="RefSeq" id="WP_215231705.1">
    <property type="nucleotide sequence ID" value="NZ_CAJRAU010000001.1"/>
</dbReference>
<dbReference type="InterPro" id="IPR011110">
    <property type="entry name" value="Reg_prop"/>
</dbReference>
<evidence type="ECO:0000256" key="5">
    <source>
        <dbReference type="SAM" id="Coils"/>
    </source>
</evidence>
<dbReference type="Gene3D" id="3.40.50.2300">
    <property type="match status" value="1"/>
</dbReference>
<comment type="catalytic activity">
    <reaction evidence="1">
        <text>ATP + protein L-histidine = ADP + protein N-phospho-L-histidine.</text>
        <dbReference type="EC" id="2.7.13.3"/>
    </reaction>
</comment>
<comment type="caution">
    <text evidence="8">The sequence shown here is derived from an EMBL/GenBank/DDBJ whole genome shotgun (WGS) entry which is preliminary data.</text>
</comment>
<dbReference type="InterPro" id="IPR011047">
    <property type="entry name" value="Quinoprotein_ADH-like_sf"/>
</dbReference>
<dbReference type="SUPFAM" id="SSF52172">
    <property type="entry name" value="CheY-like"/>
    <property type="match status" value="1"/>
</dbReference>
<dbReference type="InterPro" id="IPR011123">
    <property type="entry name" value="Y_Y_Y"/>
</dbReference>
<dbReference type="InterPro" id="IPR036890">
    <property type="entry name" value="HATPase_C_sf"/>
</dbReference>
<dbReference type="InterPro" id="IPR005467">
    <property type="entry name" value="His_kinase_dom"/>
</dbReference>
<dbReference type="PRINTS" id="PR00344">
    <property type="entry name" value="BCTRLSENSOR"/>
</dbReference>
<dbReference type="Gene3D" id="1.10.287.130">
    <property type="match status" value="1"/>
</dbReference>
<feature type="domain" description="Histidine kinase" evidence="6">
    <location>
        <begin position="918"/>
        <end position="1140"/>
    </location>
</feature>
<evidence type="ECO:0000256" key="3">
    <source>
        <dbReference type="ARBA" id="ARBA00022553"/>
    </source>
</evidence>
<evidence type="ECO:0000259" key="6">
    <source>
        <dbReference type="PROSITE" id="PS50109"/>
    </source>
</evidence>
<dbReference type="InterPro" id="IPR001789">
    <property type="entry name" value="Sig_transdc_resp-reg_receiver"/>
</dbReference>
<keyword evidence="5" id="KW-0175">Coiled coil</keyword>
<dbReference type="GO" id="GO:0004673">
    <property type="term" value="F:protein histidine kinase activity"/>
    <property type="evidence" value="ECO:0007669"/>
    <property type="project" value="UniProtKB-EC"/>
</dbReference>
<dbReference type="EMBL" id="CAJRAU010000001">
    <property type="protein sequence ID" value="CAG5067538.1"/>
    <property type="molecule type" value="Genomic_DNA"/>
</dbReference>
<dbReference type="CDD" id="cd00082">
    <property type="entry name" value="HisKA"/>
    <property type="match status" value="1"/>
</dbReference>
<dbReference type="PANTHER" id="PTHR43547">
    <property type="entry name" value="TWO-COMPONENT HISTIDINE KINASE"/>
    <property type="match status" value="1"/>
</dbReference>
<dbReference type="InterPro" id="IPR011006">
    <property type="entry name" value="CheY-like_superfamily"/>
</dbReference>
<dbReference type="PANTHER" id="PTHR43547:SF2">
    <property type="entry name" value="HYBRID SIGNAL TRANSDUCTION HISTIDINE KINASE C"/>
    <property type="match status" value="1"/>
</dbReference>
<dbReference type="InterPro" id="IPR004358">
    <property type="entry name" value="Sig_transdc_His_kin-like_C"/>
</dbReference>
<dbReference type="Gene3D" id="2.130.10.10">
    <property type="entry name" value="YVTN repeat-like/Quinoprotein amine dehydrogenase"/>
    <property type="match status" value="2"/>
</dbReference>
<name>A0ABM8UJE6_9BACT</name>
<dbReference type="InterPro" id="IPR013783">
    <property type="entry name" value="Ig-like_fold"/>
</dbReference>
<evidence type="ECO:0000259" key="7">
    <source>
        <dbReference type="PROSITE" id="PS50110"/>
    </source>
</evidence>
<proteinExistence type="predicted"/>
<dbReference type="InterPro" id="IPR015943">
    <property type="entry name" value="WD40/YVTN_repeat-like_dom_sf"/>
</dbReference>
<keyword evidence="3 4" id="KW-0597">Phosphoprotein</keyword>
<evidence type="ECO:0000313" key="8">
    <source>
        <dbReference type="EMBL" id="CAG5067538.1"/>
    </source>
</evidence>
<feature type="modified residue" description="4-aspartylphosphate" evidence="4">
    <location>
        <position position="1221"/>
    </location>
</feature>
<dbReference type="SUPFAM" id="SSF63829">
    <property type="entry name" value="Calcium-dependent phosphotriesterase"/>
    <property type="match status" value="1"/>
</dbReference>
<keyword evidence="8" id="KW-0418">Kinase</keyword>